<evidence type="ECO:0000256" key="5">
    <source>
        <dbReference type="HAMAP-Rule" id="MF_01080"/>
    </source>
</evidence>
<feature type="region of interest" description="Disordered" evidence="6">
    <location>
        <begin position="165"/>
        <end position="192"/>
    </location>
</feature>
<gene>
    <name evidence="5" type="primary">truB</name>
    <name evidence="8" type="ORF">HMPREF9195_00053</name>
</gene>
<evidence type="ECO:0000259" key="7">
    <source>
        <dbReference type="Pfam" id="PF01509"/>
    </source>
</evidence>
<keyword evidence="4 5" id="KW-0413">Isomerase</keyword>
<organism evidence="8 9">
    <name type="scientific">Treponema medium ATCC 700293</name>
    <dbReference type="NCBI Taxonomy" id="1125700"/>
    <lineage>
        <taxon>Bacteria</taxon>
        <taxon>Pseudomonadati</taxon>
        <taxon>Spirochaetota</taxon>
        <taxon>Spirochaetia</taxon>
        <taxon>Spirochaetales</taxon>
        <taxon>Treponemataceae</taxon>
        <taxon>Treponema</taxon>
    </lineage>
</organism>
<dbReference type="NCBIfam" id="TIGR00431">
    <property type="entry name" value="TruB"/>
    <property type="match status" value="1"/>
</dbReference>
<dbReference type="AlphaFoldDB" id="A0AA87TFX5"/>
<evidence type="ECO:0000256" key="6">
    <source>
        <dbReference type="SAM" id="MobiDB-lite"/>
    </source>
</evidence>
<evidence type="ECO:0000313" key="8">
    <source>
        <dbReference type="EMBL" id="EPF30041.1"/>
    </source>
</evidence>
<dbReference type="RefSeq" id="WP_016522133.1">
    <property type="nucleotide sequence ID" value="NZ_KE332517.1"/>
</dbReference>
<dbReference type="GO" id="GO:0003723">
    <property type="term" value="F:RNA binding"/>
    <property type="evidence" value="ECO:0007669"/>
    <property type="project" value="InterPro"/>
</dbReference>
<proteinExistence type="inferred from homology"/>
<protein>
    <recommendedName>
        <fullName evidence="5">tRNA pseudouridine synthase B</fullName>
        <ecNumber evidence="5">5.4.99.25</ecNumber>
    </recommendedName>
    <alternativeName>
        <fullName evidence="5">tRNA pseudouridine(55) synthase</fullName>
        <shortName evidence="5">Psi55 synthase</shortName>
    </alternativeName>
    <alternativeName>
        <fullName evidence="5">tRNA pseudouridylate synthase</fullName>
    </alternativeName>
    <alternativeName>
        <fullName evidence="5">tRNA-uridine isomerase</fullName>
    </alternativeName>
</protein>
<dbReference type="PANTHER" id="PTHR13767">
    <property type="entry name" value="TRNA-PSEUDOURIDINE SYNTHASE"/>
    <property type="match status" value="1"/>
</dbReference>
<comment type="similarity">
    <text evidence="2 5">Belongs to the pseudouridine synthase TruB family. Type 1 subfamily.</text>
</comment>
<comment type="caution">
    <text evidence="8">The sequence shown here is derived from an EMBL/GenBank/DDBJ whole genome shotgun (WGS) entry which is preliminary data.</text>
</comment>
<dbReference type="InterPro" id="IPR002501">
    <property type="entry name" value="PsdUridine_synth_N"/>
</dbReference>
<keyword evidence="3 5" id="KW-0819">tRNA processing</keyword>
<dbReference type="InterPro" id="IPR014780">
    <property type="entry name" value="tRNA_psdUridine_synth_TruB"/>
</dbReference>
<dbReference type="SUPFAM" id="SSF55120">
    <property type="entry name" value="Pseudouridine synthase"/>
    <property type="match status" value="1"/>
</dbReference>
<dbReference type="Pfam" id="PF01509">
    <property type="entry name" value="TruB_N"/>
    <property type="match status" value="1"/>
</dbReference>
<dbReference type="GO" id="GO:0160148">
    <property type="term" value="F:tRNA pseudouridine(55) synthase activity"/>
    <property type="evidence" value="ECO:0007669"/>
    <property type="project" value="UniProtKB-EC"/>
</dbReference>
<feature type="active site" description="Nucleophile" evidence="5">
    <location>
        <position position="43"/>
    </location>
</feature>
<dbReference type="EMBL" id="ATFE01000001">
    <property type="protein sequence ID" value="EPF30041.1"/>
    <property type="molecule type" value="Genomic_DNA"/>
</dbReference>
<dbReference type="HAMAP" id="MF_01080">
    <property type="entry name" value="TruB_bact"/>
    <property type="match status" value="1"/>
</dbReference>
<evidence type="ECO:0000256" key="2">
    <source>
        <dbReference type="ARBA" id="ARBA00005642"/>
    </source>
</evidence>
<evidence type="ECO:0000313" key="9">
    <source>
        <dbReference type="Proteomes" id="UP000014634"/>
    </source>
</evidence>
<dbReference type="Proteomes" id="UP000014634">
    <property type="component" value="Unassembled WGS sequence"/>
</dbReference>
<sequence length="385" mass="41424">MPKSEPQFIIPFAKLSGVTSFTSLWQVKHALGTKKVGHTGTLDSFADGLLVLLSGKLTKLVPYITDFDKTYRVLFYFGKETDTLDPEGTVISEKPLPVYADFIAASKQLTGTIEQVPPVYSAVKQAGERLSDRIRRGEAVTVPPRTVTIYSIDIEEIFYAPKADTAGSAPPCSDTGAEHSGDHASQGMLGAEHSETDAAALSTAQKVFGTKQSEIGVAQKVLGAVLCVRCSKGTYIRSLVRDIAHRCGSAAYVYALRRTAVGPFTLEQAAGFSALPPFGSTAADSKPVSYSVIEEEIKQAALPLNEEIARAMHFQTAVLQEKYYSAFMNGKPISGHWFTGTRPLSDGGTIAVFYGGCCAGLITKNGNRFHYETVFNQGRVNASDV</sequence>
<dbReference type="EC" id="5.4.99.25" evidence="5"/>
<evidence type="ECO:0000256" key="1">
    <source>
        <dbReference type="ARBA" id="ARBA00000385"/>
    </source>
</evidence>
<accession>A0AA87TFX5</accession>
<evidence type="ECO:0000256" key="4">
    <source>
        <dbReference type="ARBA" id="ARBA00023235"/>
    </source>
</evidence>
<dbReference type="InterPro" id="IPR020103">
    <property type="entry name" value="PsdUridine_synth_cat_dom_sf"/>
</dbReference>
<feature type="domain" description="Pseudouridine synthase II N-terminal" evidence="7">
    <location>
        <begin position="28"/>
        <end position="157"/>
    </location>
</feature>
<evidence type="ECO:0000256" key="3">
    <source>
        <dbReference type="ARBA" id="ARBA00022694"/>
    </source>
</evidence>
<name>A0AA87TFX5_TREMD</name>
<dbReference type="PANTHER" id="PTHR13767:SF2">
    <property type="entry name" value="PSEUDOURIDYLATE SYNTHASE TRUB1"/>
    <property type="match status" value="1"/>
</dbReference>
<comment type="function">
    <text evidence="5">Responsible for synthesis of pseudouridine from uracil-55 in the psi GC loop of transfer RNAs.</text>
</comment>
<dbReference type="GO" id="GO:0031119">
    <property type="term" value="P:tRNA pseudouridine synthesis"/>
    <property type="evidence" value="ECO:0007669"/>
    <property type="project" value="UniProtKB-UniRule"/>
</dbReference>
<dbReference type="Gene3D" id="3.30.2350.10">
    <property type="entry name" value="Pseudouridine synthase"/>
    <property type="match status" value="1"/>
</dbReference>
<reference evidence="8 9" key="1">
    <citation type="submission" date="2013-04" db="EMBL/GenBank/DDBJ databases">
        <title>The Genome Sequence of Treponema medium ATCC 700293.</title>
        <authorList>
            <consortium name="The Broad Institute Genomics Platform"/>
            <person name="Earl A."/>
            <person name="Ward D."/>
            <person name="Feldgarden M."/>
            <person name="Gevers D."/>
            <person name="Leonetti C."/>
            <person name="Blanton J.M."/>
            <person name="Dewhirst F.E."/>
            <person name="Izard J."/>
            <person name="Walker B."/>
            <person name="Young S."/>
            <person name="Zeng Q."/>
            <person name="Gargeya S."/>
            <person name="Fitzgerald M."/>
            <person name="Haas B."/>
            <person name="Abouelleil A."/>
            <person name="Allen A.W."/>
            <person name="Alvarado L."/>
            <person name="Arachchi H.M."/>
            <person name="Berlin A.M."/>
            <person name="Chapman S.B."/>
            <person name="Gainer-Dewar J."/>
            <person name="Goldberg J."/>
            <person name="Griggs A."/>
            <person name="Gujja S."/>
            <person name="Hansen M."/>
            <person name="Howarth C."/>
            <person name="Imamovic A."/>
            <person name="Ireland A."/>
            <person name="Larimer J."/>
            <person name="McCowan C."/>
            <person name="Murphy C."/>
            <person name="Pearson M."/>
            <person name="Poon T.W."/>
            <person name="Priest M."/>
            <person name="Roberts A."/>
            <person name="Saif S."/>
            <person name="Shea T."/>
            <person name="Sisk P."/>
            <person name="Sykes S."/>
            <person name="Wortman J."/>
            <person name="Nusbaum C."/>
            <person name="Birren B."/>
        </authorList>
    </citation>
    <scope>NUCLEOTIDE SEQUENCE [LARGE SCALE GENOMIC DNA]</scope>
    <source>
        <strain evidence="8 9">ATCC 700293</strain>
    </source>
</reference>
<comment type="catalytic activity">
    <reaction evidence="1 5">
        <text>uridine(55) in tRNA = pseudouridine(55) in tRNA</text>
        <dbReference type="Rhea" id="RHEA:42532"/>
        <dbReference type="Rhea" id="RHEA-COMP:10101"/>
        <dbReference type="Rhea" id="RHEA-COMP:10102"/>
        <dbReference type="ChEBI" id="CHEBI:65314"/>
        <dbReference type="ChEBI" id="CHEBI:65315"/>
        <dbReference type="EC" id="5.4.99.25"/>
    </reaction>
</comment>
<dbReference type="GO" id="GO:1990481">
    <property type="term" value="P:mRNA pseudouridine synthesis"/>
    <property type="evidence" value="ECO:0007669"/>
    <property type="project" value="TreeGrafter"/>
</dbReference>